<comment type="caution">
    <text evidence="2">The sequence shown here is derived from an EMBL/GenBank/DDBJ whole genome shotgun (WGS) entry which is preliminary data.</text>
</comment>
<reference evidence="2" key="1">
    <citation type="journal article" date="2020" name="mSystems">
        <title>Genome- and Community-Level Interaction Insights into Carbon Utilization and Element Cycling Functions of Hydrothermarchaeota in Hydrothermal Sediment.</title>
        <authorList>
            <person name="Zhou Z."/>
            <person name="Liu Y."/>
            <person name="Xu W."/>
            <person name="Pan J."/>
            <person name="Luo Z.H."/>
            <person name="Li M."/>
        </authorList>
    </citation>
    <scope>NUCLEOTIDE SEQUENCE [LARGE SCALE GENOMIC DNA]</scope>
    <source>
        <strain evidence="2">SpSt-885</strain>
    </source>
</reference>
<keyword evidence="1" id="KW-0472">Membrane</keyword>
<dbReference type="EMBL" id="DTLS01000081">
    <property type="protein sequence ID" value="HGZ60146.1"/>
    <property type="molecule type" value="Genomic_DNA"/>
</dbReference>
<accession>A0A7J3SKQ3</accession>
<organism evidence="2">
    <name type="scientific">Fervidicoccus fontis</name>
    <dbReference type="NCBI Taxonomy" id="683846"/>
    <lineage>
        <taxon>Archaea</taxon>
        <taxon>Thermoproteota</taxon>
        <taxon>Thermoprotei</taxon>
        <taxon>Fervidicoccales</taxon>
        <taxon>Fervidicoccaceae</taxon>
        <taxon>Fervidicoccus</taxon>
    </lineage>
</organism>
<feature type="transmembrane region" description="Helical" evidence="1">
    <location>
        <begin position="43"/>
        <end position="64"/>
    </location>
</feature>
<feature type="transmembrane region" description="Helical" evidence="1">
    <location>
        <begin position="106"/>
        <end position="126"/>
    </location>
</feature>
<proteinExistence type="predicted"/>
<name>A0A7J3SKQ3_9CREN</name>
<feature type="transmembrane region" description="Helical" evidence="1">
    <location>
        <begin position="12"/>
        <end position="37"/>
    </location>
</feature>
<evidence type="ECO:0000256" key="1">
    <source>
        <dbReference type="SAM" id="Phobius"/>
    </source>
</evidence>
<dbReference type="AlphaFoldDB" id="A0A7J3SKQ3"/>
<gene>
    <name evidence="2" type="ORF">ENW83_02940</name>
</gene>
<evidence type="ECO:0000313" key="2">
    <source>
        <dbReference type="EMBL" id="HGZ60146.1"/>
    </source>
</evidence>
<keyword evidence="1" id="KW-0812">Transmembrane</keyword>
<sequence>MKECSRSIKIIAVFLPMLNSGLLALTILTYLLTLSIFEALMYFISYVMTSFALAYFTLALPILYGIANDFNKQETLRLSILSLLTIGGICPLKLKEFASGVETKWLVSTIAMSFGFMTSYWMYYLIDKKCVALHIDEFFFSV</sequence>
<keyword evidence="1" id="KW-1133">Transmembrane helix</keyword>
<protein>
    <submittedName>
        <fullName evidence="2">Uncharacterized protein</fullName>
    </submittedName>
</protein>